<dbReference type="EMBL" id="JAPZBO010000002">
    <property type="protein sequence ID" value="KAJ5324009.1"/>
    <property type="molecule type" value="Genomic_DNA"/>
</dbReference>
<keyword evidence="11" id="KW-1185">Reference proteome</keyword>
<name>A0A9W9HIZ2_9EURO</name>
<evidence type="ECO:0000256" key="2">
    <source>
        <dbReference type="ARBA" id="ARBA00022475"/>
    </source>
</evidence>
<evidence type="ECO:0000256" key="5">
    <source>
        <dbReference type="ARBA" id="ARBA00023136"/>
    </source>
</evidence>
<dbReference type="GO" id="GO:0005886">
    <property type="term" value="C:plasma membrane"/>
    <property type="evidence" value="ECO:0007669"/>
    <property type="project" value="UniProtKB-SubCell"/>
</dbReference>
<evidence type="ECO:0000256" key="4">
    <source>
        <dbReference type="ARBA" id="ARBA00022729"/>
    </source>
</evidence>
<reference evidence="10" key="2">
    <citation type="journal article" date="2023" name="IMA Fungus">
        <title>Comparative genomic study of the Penicillium genus elucidates a diverse pangenome and 15 lateral gene transfer events.</title>
        <authorList>
            <person name="Petersen C."/>
            <person name="Sorensen T."/>
            <person name="Nielsen M.R."/>
            <person name="Sondergaard T.E."/>
            <person name="Sorensen J.L."/>
            <person name="Fitzpatrick D.A."/>
            <person name="Frisvad J.C."/>
            <person name="Nielsen K.L."/>
        </authorList>
    </citation>
    <scope>NUCLEOTIDE SEQUENCE</scope>
    <source>
        <strain evidence="10">IBT 21472</strain>
    </source>
</reference>
<dbReference type="InterPro" id="IPR046530">
    <property type="entry name" value="BIM1-like_dom"/>
</dbReference>
<sequence>MTIQTSISSWATLVVLLCASLTHAHTVITYPGYRGNNLNTNGTIAEANGLGVAYNTKNGSLYYPYGMEWIYPCGGMPTSTNRTKWPINGGALAVQPGWFPGHETALIYVNLGFGETPENMSHPVVSPFQITGPTNNPYPGTFCLPQVPLPANISVKAGDYATIQVVEVAKHGAALFNCADIIFADDHDPEIQEVTRDNCFNSSDLSFQYMYTTSAIGTSGVAMVKPQSTLLALVPIMVAVFFGSFL</sequence>
<protein>
    <recommendedName>
        <fullName evidence="9">Copper acquisition factor BIM1-like domain-containing protein</fullName>
    </recommendedName>
</protein>
<evidence type="ECO:0000313" key="11">
    <source>
        <dbReference type="Proteomes" id="UP001147746"/>
    </source>
</evidence>
<reference evidence="10" key="1">
    <citation type="submission" date="2022-12" db="EMBL/GenBank/DDBJ databases">
        <authorList>
            <person name="Petersen C."/>
        </authorList>
    </citation>
    <scope>NUCLEOTIDE SEQUENCE</scope>
    <source>
        <strain evidence="10">IBT 21472</strain>
    </source>
</reference>
<dbReference type="PANTHER" id="PTHR34992:SF10">
    <property type="entry name" value="COPPER ACQUISITION FACTOR BIM1-LIKE DOMAIN-CONTAINING PROTEIN"/>
    <property type="match status" value="1"/>
</dbReference>
<evidence type="ECO:0000256" key="3">
    <source>
        <dbReference type="ARBA" id="ARBA00022622"/>
    </source>
</evidence>
<dbReference type="AlphaFoldDB" id="A0A9W9HIZ2"/>
<gene>
    <name evidence="10" type="ORF">N7476_002609</name>
</gene>
<feature type="domain" description="Copper acquisition factor BIM1-like" evidence="9">
    <location>
        <begin position="24"/>
        <end position="203"/>
    </location>
</feature>
<keyword evidence="7" id="KW-0449">Lipoprotein</keyword>
<dbReference type="Pfam" id="PF20238">
    <property type="entry name" value="BIM1-like_dom"/>
    <property type="match status" value="1"/>
</dbReference>
<keyword evidence="6" id="KW-0325">Glycoprotein</keyword>
<evidence type="ECO:0000256" key="7">
    <source>
        <dbReference type="ARBA" id="ARBA00023288"/>
    </source>
</evidence>
<keyword evidence="5" id="KW-0472">Membrane</keyword>
<comment type="caution">
    <text evidence="10">The sequence shown here is derived from an EMBL/GenBank/DDBJ whole genome shotgun (WGS) entry which is preliminary data.</text>
</comment>
<dbReference type="PANTHER" id="PTHR34992">
    <property type="entry name" value="HYPHAL ANASTAMOSIS-7 PROTEIN"/>
    <property type="match status" value="1"/>
</dbReference>
<keyword evidence="2" id="KW-1003">Cell membrane</keyword>
<dbReference type="Proteomes" id="UP001147746">
    <property type="component" value="Unassembled WGS sequence"/>
</dbReference>
<dbReference type="CDD" id="cd21176">
    <property type="entry name" value="LPMO_auxiliary-like"/>
    <property type="match status" value="1"/>
</dbReference>
<comment type="subcellular location">
    <subcellularLocation>
        <location evidence="1">Cell membrane</location>
        <topology evidence="1">Lipid-anchor</topology>
        <topology evidence="1">GPI-anchor</topology>
    </subcellularLocation>
</comment>
<evidence type="ECO:0000256" key="8">
    <source>
        <dbReference type="SAM" id="SignalP"/>
    </source>
</evidence>
<dbReference type="OrthoDB" id="5329488at2759"/>
<dbReference type="GO" id="GO:0098552">
    <property type="term" value="C:side of membrane"/>
    <property type="evidence" value="ECO:0007669"/>
    <property type="project" value="UniProtKB-KW"/>
</dbReference>
<evidence type="ECO:0000256" key="6">
    <source>
        <dbReference type="ARBA" id="ARBA00023180"/>
    </source>
</evidence>
<evidence type="ECO:0000256" key="1">
    <source>
        <dbReference type="ARBA" id="ARBA00004609"/>
    </source>
</evidence>
<proteinExistence type="predicted"/>
<feature type="chain" id="PRO_5041155184" description="Copper acquisition factor BIM1-like domain-containing protein" evidence="8">
    <location>
        <begin position="25"/>
        <end position="246"/>
    </location>
</feature>
<feature type="signal peptide" evidence="8">
    <location>
        <begin position="1"/>
        <end position="24"/>
    </location>
</feature>
<evidence type="ECO:0000313" key="10">
    <source>
        <dbReference type="EMBL" id="KAJ5324009.1"/>
    </source>
</evidence>
<accession>A0A9W9HIZ2</accession>
<keyword evidence="4 8" id="KW-0732">Signal</keyword>
<organism evidence="10 11">
    <name type="scientific">Penicillium atrosanguineum</name>
    <dbReference type="NCBI Taxonomy" id="1132637"/>
    <lineage>
        <taxon>Eukaryota</taxon>
        <taxon>Fungi</taxon>
        <taxon>Dikarya</taxon>
        <taxon>Ascomycota</taxon>
        <taxon>Pezizomycotina</taxon>
        <taxon>Eurotiomycetes</taxon>
        <taxon>Eurotiomycetidae</taxon>
        <taxon>Eurotiales</taxon>
        <taxon>Aspergillaceae</taxon>
        <taxon>Penicillium</taxon>
    </lineage>
</organism>
<keyword evidence="3" id="KW-0336">GPI-anchor</keyword>
<dbReference type="InterPro" id="IPR046936">
    <property type="entry name" value="BIM1-like"/>
</dbReference>
<evidence type="ECO:0000259" key="9">
    <source>
        <dbReference type="Pfam" id="PF20238"/>
    </source>
</evidence>